<proteinExistence type="predicted"/>
<dbReference type="Proteomes" id="UP000014535">
    <property type="component" value="Unassembled WGS sequence"/>
</dbReference>
<sequence length="56" mass="6521">MDNISACTEEYDEEWVTRQECPGKNTRIRAVTGINGDIRLNKALWMIAEQFRECKS</sequence>
<evidence type="ECO:0000313" key="1">
    <source>
        <dbReference type="EMBL" id="EPI62729.1"/>
    </source>
</evidence>
<name>A0A656I8M9_SALE2</name>
<gene>
    <name evidence="1" type="ORF">A673_05031</name>
</gene>
<comment type="caution">
    <text evidence="1">The sequence shown here is derived from an EMBL/GenBank/DDBJ whole genome shotgun (WGS) entry which is preliminary data.</text>
</comment>
<dbReference type="AlphaFoldDB" id="A0A656I8M9"/>
<evidence type="ECO:0000313" key="2">
    <source>
        <dbReference type="Proteomes" id="UP000014535"/>
    </source>
</evidence>
<dbReference type="EMBL" id="ATFT01000176">
    <property type="protein sequence ID" value="EPI62729.1"/>
    <property type="molecule type" value="Genomic_DNA"/>
</dbReference>
<organism evidence="1 2">
    <name type="scientific">Salmonella enteritidis (strain 2009K0958)</name>
    <dbReference type="NCBI Taxonomy" id="1192586"/>
    <lineage>
        <taxon>Bacteria</taxon>
        <taxon>Pseudomonadati</taxon>
        <taxon>Pseudomonadota</taxon>
        <taxon>Gammaproteobacteria</taxon>
        <taxon>Enterobacterales</taxon>
        <taxon>Enterobacteriaceae</taxon>
        <taxon>Salmonella</taxon>
    </lineage>
</organism>
<reference evidence="1 2" key="1">
    <citation type="submission" date="2013-04" db="EMBL/GenBank/DDBJ databases">
        <authorList>
            <person name="McClelland M."/>
            <person name="Porwollik S."/>
            <person name="Desai P."/>
            <person name="Cheng P."/>
            <person name="Wollam A."/>
            <person name="Pepin K."/>
            <person name="Palsikar V.B."/>
            <person name="Fulton L."/>
            <person name="Fulton R."/>
            <person name="Delehaunty K."/>
            <person name="Fronick C."/>
            <person name="Godfrey J."/>
            <person name="Waligorski J."/>
            <person name="Appelbaum E."/>
            <person name="Tomlinson C."/>
            <person name="Warren W."/>
            <person name="Sodergren E."/>
            <person name="Weinstock G."/>
            <person name="Wilson R.K."/>
        </authorList>
    </citation>
    <scope>NUCLEOTIDE SEQUENCE [LARGE SCALE GENOMIC DNA]</scope>
    <source>
        <strain evidence="1 2">2009K0958</strain>
    </source>
</reference>
<accession>A0A656I8M9</accession>
<protein>
    <submittedName>
        <fullName evidence="1">Uncharacterized protein</fullName>
    </submittedName>
</protein>